<accession>A0A915NYQ0</accession>
<dbReference type="WBParaSite" id="scf7180000421366.g6771">
    <property type="protein sequence ID" value="scf7180000421366.g6771"/>
    <property type="gene ID" value="scf7180000421366.g6771"/>
</dbReference>
<dbReference type="Proteomes" id="UP000887560">
    <property type="component" value="Unplaced"/>
</dbReference>
<evidence type="ECO:0000256" key="3">
    <source>
        <dbReference type="SAM" id="Phobius"/>
    </source>
</evidence>
<proteinExistence type="predicted"/>
<keyword evidence="5" id="KW-1185">Reference proteome</keyword>
<protein>
    <submittedName>
        <fullName evidence="6">Uncharacterized protein</fullName>
    </submittedName>
</protein>
<feature type="chain" id="PRO_5036711416" evidence="4">
    <location>
        <begin position="22"/>
        <end position="1138"/>
    </location>
</feature>
<evidence type="ECO:0000313" key="5">
    <source>
        <dbReference type="Proteomes" id="UP000887560"/>
    </source>
</evidence>
<reference evidence="6" key="1">
    <citation type="submission" date="2022-11" db="UniProtKB">
        <authorList>
            <consortium name="WormBaseParasite"/>
        </authorList>
    </citation>
    <scope>IDENTIFICATION</scope>
</reference>
<sequence length="1138" mass="131507">MFKRLFLIGLVLLLYTKQLLCDIENEISSNIEEADSNITQQISEHLNTAKKCADPEKCINNFLTEMIQYDELARFKGIFDFCNKDKREDKLEIEDPIRKVIKSKSRKEATDAAQSPLLDYIKCVGGFFIPTHKSSKTKQKKAGDNQNSGSENTQFKGLFQMDKSSKPLTISENYKNLLHSLMLTKPLYLSDKLREALKTNDVHTLLEIICTQKAEELILALKIMNVLNPKFNLVKIDFNGNKVNFDKFSMKQEIFDKSKLGQFLNCRFDQNCSEKPSFDQPTFWGRVYNPVKSLLFNGQKCLEKPSLSDYMELLENNDKIHNLLVFRLKCSLETFKNSSQTEKNVVVNELIHTLMLSKRVDGESITDKMEPKDKNELLKAINNIVMDDNVFKYALKQLLNIGDVLLLFEFLLELSGLLDDRFIRYLNGNASLVMDYYNFLQNYGTNVEIFTNILKTDKSKIQIKIMENNGGIEIKSKLFDALKGSFIIHILETINEKIVDDIYSSFDKLKTKKSFSFTSLIKQSSVVQENETLQKGLIQVFEPLIQAKYYALALTLKQIVMKENEKEEENIYENLNSIKLNTSEEEMNKINSIENNFVLIENSLKELSGDLFEKCNGMILQKLGYNKKEFASQLLEEMSKIMWNLDFKLSGDSSDQFIPSYFDFRAVQLPGNGGNGTLAERIIEKIFNYVTSPFDWIGKKATNSRNGVFQKVYGQLNSIVEFFRSFVLRKTPIENMFVQLYYHEKIRGNKLKGKILKVIGNFQKELSDGKTWKEIKKDFGELMKEIEILVKILNLKDAKPKDLEKMLKQIEAKKESIQEEKKEEDDFSLDSDSFSEEIGKALKETINSFKKNAKEKENVEWTDIRSCAISKLQTLSTQESTTLLRTKREDPVFLYHDRRYSVRTSNVWNYIGWYLIGGGALWLGSSLLVLNVVSAWDPHCPVPAIHLSEMHLPEMQMPEFFHRRQNSPNIPQHTQFQPQPSNPNRADVEMGEVVWGYPVHQNRYRRNVKETQEECQLNAGTCPNSFFISFHKDDHENSLFSVKENECFKSLKNGDQKLRKKRNVFEIEWVECGGLIIAFWTIGVFVAWVVALQRPLPFPPIRMPTIGLYCQKYTTNVVAAGASYSLTFLDILPYALKW</sequence>
<feature type="coiled-coil region" evidence="1">
    <location>
        <begin position="800"/>
        <end position="827"/>
    </location>
</feature>
<keyword evidence="3" id="KW-0812">Transmembrane</keyword>
<feature type="compositionally biased region" description="Polar residues" evidence="2">
    <location>
        <begin position="144"/>
        <end position="155"/>
    </location>
</feature>
<name>A0A915NYQ0_9BILA</name>
<feature type="signal peptide" evidence="4">
    <location>
        <begin position="1"/>
        <end position="21"/>
    </location>
</feature>
<dbReference type="AlphaFoldDB" id="A0A915NYQ0"/>
<feature type="transmembrane region" description="Helical" evidence="3">
    <location>
        <begin position="1069"/>
        <end position="1093"/>
    </location>
</feature>
<keyword evidence="3" id="KW-0472">Membrane</keyword>
<organism evidence="5 6">
    <name type="scientific">Meloidogyne floridensis</name>
    <dbReference type="NCBI Taxonomy" id="298350"/>
    <lineage>
        <taxon>Eukaryota</taxon>
        <taxon>Metazoa</taxon>
        <taxon>Ecdysozoa</taxon>
        <taxon>Nematoda</taxon>
        <taxon>Chromadorea</taxon>
        <taxon>Rhabditida</taxon>
        <taxon>Tylenchina</taxon>
        <taxon>Tylenchomorpha</taxon>
        <taxon>Tylenchoidea</taxon>
        <taxon>Meloidogynidae</taxon>
        <taxon>Meloidogyninae</taxon>
        <taxon>Meloidogyne</taxon>
    </lineage>
</organism>
<evidence type="ECO:0000256" key="4">
    <source>
        <dbReference type="SAM" id="SignalP"/>
    </source>
</evidence>
<evidence type="ECO:0000256" key="2">
    <source>
        <dbReference type="SAM" id="MobiDB-lite"/>
    </source>
</evidence>
<feature type="transmembrane region" description="Helical" evidence="3">
    <location>
        <begin position="911"/>
        <end position="933"/>
    </location>
</feature>
<keyword evidence="3" id="KW-1133">Transmembrane helix</keyword>
<keyword evidence="1" id="KW-0175">Coiled coil</keyword>
<evidence type="ECO:0000313" key="6">
    <source>
        <dbReference type="WBParaSite" id="scf7180000421366.g6771"/>
    </source>
</evidence>
<feature type="region of interest" description="Disordered" evidence="2">
    <location>
        <begin position="135"/>
        <end position="155"/>
    </location>
</feature>
<keyword evidence="4" id="KW-0732">Signal</keyword>
<evidence type="ECO:0000256" key="1">
    <source>
        <dbReference type="SAM" id="Coils"/>
    </source>
</evidence>